<keyword evidence="10" id="KW-0862">Zinc</keyword>
<keyword evidence="6 15" id="KW-0031">Aminopeptidase</keyword>
<evidence type="ECO:0000256" key="1">
    <source>
        <dbReference type="ARBA" id="ARBA00000098"/>
    </source>
</evidence>
<evidence type="ECO:0000259" key="14">
    <source>
        <dbReference type="Pfam" id="PF17900"/>
    </source>
</evidence>
<dbReference type="GO" id="GO:0070006">
    <property type="term" value="F:metalloaminopeptidase activity"/>
    <property type="evidence" value="ECO:0007669"/>
    <property type="project" value="TreeGrafter"/>
</dbReference>
<evidence type="ECO:0000313" key="15">
    <source>
        <dbReference type="EMBL" id="SEF63063.1"/>
    </source>
</evidence>
<comment type="catalytic activity">
    <reaction evidence="1">
        <text>Release of an N-terminal amino acid, Xaa-|-Yaa- from a peptide, amide or arylamide. Xaa is preferably Ala, but may be most amino acids including Pro (slow action). When a terminal hydrophobic residue is followed by a prolyl residue, the two may be released as an intact Xaa-Pro dipeptide.</text>
        <dbReference type="EC" id="3.4.11.2"/>
    </reaction>
</comment>
<dbReference type="Pfam" id="PF01433">
    <property type="entry name" value="Peptidase_M1"/>
    <property type="match status" value="1"/>
</dbReference>
<evidence type="ECO:0000313" key="16">
    <source>
        <dbReference type="Proteomes" id="UP000236735"/>
    </source>
</evidence>
<dbReference type="Proteomes" id="UP000236735">
    <property type="component" value="Unassembled WGS sequence"/>
</dbReference>
<name>A0A1H5TJX1_XYLRU</name>
<accession>A0A1H5TJX1</accession>
<dbReference type="CDD" id="cd09602">
    <property type="entry name" value="M1_APN"/>
    <property type="match status" value="1"/>
</dbReference>
<dbReference type="Gene3D" id="2.60.40.1730">
    <property type="entry name" value="tricorn interacting facor f3 domain"/>
    <property type="match status" value="1"/>
</dbReference>
<dbReference type="PANTHER" id="PTHR11533:SF174">
    <property type="entry name" value="PUROMYCIN-SENSITIVE AMINOPEPTIDASE-RELATED"/>
    <property type="match status" value="1"/>
</dbReference>
<dbReference type="AlphaFoldDB" id="A0A1H5TJX1"/>
<dbReference type="PRINTS" id="PR00756">
    <property type="entry name" value="ALADIPTASE"/>
</dbReference>
<feature type="chain" id="PRO_5009285100" description="Aminopeptidase N" evidence="12">
    <location>
        <begin position="22"/>
        <end position="839"/>
    </location>
</feature>
<dbReference type="GO" id="GO:0005615">
    <property type="term" value="C:extracellular space"/>
    <property type="evidence" value="ECO:0007669"/>
    <property type="project" value="TreeGrafter"/>
</dbReference>
<dbReference type="GO" id="GO:0006508">
    <property type="term" value="P:proteolysis"/>
    <property type="evidence" value="ECO:0007669"/>
    <property type="project" value="UniProtKB-KW"/>
</dbReference>
<dbReference type="GO" id="GO:0016285">
    <property type="term" value="F:alanyl aminopeptidase activity"/>
    <property type="evidence" value="ECO:0007669"/>
    <property type="project" value="UniProtKB-EC"/>
</dbReference>
<evidence type="ECO:0000256" key="9">
    <source>
        <dbReference type="ARBA" id="ARBA00022801"/>
    </source>
</evidence>
<dbReference type="GO" id="GO:0016020">
    <property type="term" value="C:membrane"/>
    <property type="evidence" value="ECO:0007669"/>
    <property type="project" value="TreeGrafter"/>
</dbReference>
<dbReference type="EMBL" id="FNUV01000002">
    <property type="protein sequence ID" value="SEF63063.1"/>
    <property type="molecule type" value="Genomic_DNA"/>
</dbReference>
<dbReference type="RefSeq" id="WP_051949861.1">
    <property type="nucleotide sequence ID" value="NZ_FNUV01000002.1"/>
</dbReference>
<dbReference type="InterPro" id="IPR045357">
    <property type="entry name" value="Aminopeptidase_N-like_N"/>
</dbReference>
<evidence type="ECO:0000256" key="4">
    <source>
        <dbReference type="ARBA" id="ARBA00012564"/>
    </source>
</evidence>
<keyword evidence="11" id="KW-0482">Metalloprotease</keyword>
<gene>
    <name evidence="15" type="ORF">SAMN05216354_1104</name>
</gene>
<dbReference type="GO" id="GO:0042277">
    <property type="term" value="F:peptide binding"/>
    <property type="evidence" value="ECO:0007669"/>
    <property type="project" value="TreeGrafter"/>
</dbReference>
<dbReference type="SUPFAM" id="SSF63737">
    <property type="entry name" value="Leukotriene A4 hydrolase N-terminal domain"/>
    <property type="match status" value="1"/>
</dbReference>
<evidence type="ECO:0000256" key="3">
    <source>
        <dbReference type="ARBA" id="ARBA00010136"/>
    </source>
</evidence>
<protein>
    <recommendedName>
        <fullName evidence="5">Aminopeptidase N</fullName>
        <ecNumber evidence="4">3.4.11.2</ecNumber>
    </recommendedName>
</protein>
<dbReference type="GeneID" id="32574741"/>
<comment type="cofactor">
    <cofactor evidence="2">
        <name>Zn(2+)</name>
        <dbReference type="ChEBI" id="CHEBI:29105"/>
    </cofactor>
</comment>
<evidence type="ECO:0000256" key="7">
    <source>
        <dbReference type="ARBA" id="ARBA00022670"/>
    </source>
</evidence>
<dbReference type="GO" id="GO:0005737">
    <property type="term" value="C:cytoplasm"/>
    <property type="evidence" value="ECO:0007669"/>
    <property type="project" value="TreeGrafter"/>
</dbReference>
<dbReference type="GO" id="GO:0043171">
    <property type="term" value="P:peptide catabolic process"/>
    <property type="evidence" value="ECO:0007669"/>
    <property type="project" value="TreeGrafter"/>
</dbReference>
<feature type="domain" description="Aminopeptidase N-like N-terminal" evidence="14">
    <location>
        <begin position="43"/>
        <end position="175"/>
    </location>
</feature>
<evidence type="ECO:0000256" key="6">
    <source>
        <dbReference type="ARBA" id="ARBA00022438"/>
    </source>
</evidence>
<dbReference type="InterPro" id="IPR014782">
    <property type="entry name" value="Peptidase_M1_dom"/>
</dbReference>
<dbReference type="SUPFAM" id="SSF55486">
    <property type="entry name" value="Metalloproteases ('zincins'), catalytic domain"/>
    <property type="match status" value="1"/>
</dbReference>
<reference evidence="15 16" key="1">
    <citation type="submission" date="2016-10" db="EMBL/GenBank/DDBJ databases">
        <authorList>
            <person name="de Groot N.N."/>
        </authorList>
    </citation>
    <scope>NUCLEOTIDE SEQUENCE [LARGE SCALE GENOMIC DNA]</scope>
    <source>
        <strain evidence="15 16">AR32</strain>
    </source>
</reference>
<dbReference type="InterPro" id="IPR001930">
    <property type="entry name" value="Peptidase_M1"/>
</dbReference>
<evidence type="ECO:0000256" key="8">
    <source>
        <dbReference type="ARBA" id="ARBA00022723"/>
    </source>
</evidence>
<dbReference type="InterPro" id="IPR042097">
    <property type="entry name" value="Aminopeptidase_N-like_N_sf"/>
</dbReference>
<dbReference type="Pfam" id="PF17900">
    <property type="entry name" value="Peptidase_M1_N"/>
    <property type="match status" value="1"/>
</dbReference>
<organism evidence="15 16">
    <name type="scientific">Xylanibacter ruminicola</name>
    <name type="common">Prevotella ruminicola</name>
    <dbReference type="NCBI Taxonomy" id="839"/>
    <lineage>
        <taxon>Bacteria</taxon>
        <taxon>Pseudomonadati</taxon>
        <taxon>Bacteroidota</taxon>
        <taxon>Bacteroidia</taxon>
        <taxon>Bacteroidales</taxon>
        <taxon>Prevotellaceae</taxon>
        <taxon>Xylanibacter</taxon>
    </lineage>
</organism>
<feature type="signal peptide" evidence="12">
    <location>
        <begin position="1"/>
        <end position="21"/>
    </location>
</feature>
<comment type="similarity">
    <text evidence="3">Belongs to the peptidase M1 family.</text>
</comment>
<proteinExistence type="inferred from homology"/>
<keyword evidence="12" id="KW-0732">Signal</keyword>
<evidence type="ECO:0000256" key="12">
    <source>
        <dbReference type="SAM" id="SignalP"/>
    </source>
</evidence>
<dbReference type="InterPro" id="IPR050344">
    <property type="entry name" value="Peptidase_M1_aminopeptidases"/>
</dbReference>
<dbReference type="EC" id="3.4.11.2" evidence="4"/>
<dbReference type="PANTHER" id="PTHR11533">
    <property type="entry name" value="PROTEASE M1 ZINC METALLOPROTEASE"/>
    <property type="match status" value="1"/>
</dbReference>
<sequence length="839" mass="95753">MKNIKTLLLTVFCMTAFGGSAQLTKGVTKDLANQRKANISNVIYDLTFNIPANSQDKVTGKNVITFDLKQKADVILDFQGGFNGTCYVITKKGKKEKRKSIVASYQNEHIIIPNKLLVEGTNRIELNFTSLDKALNRHQDYMYTLFVPDMARSCFPCFDQPDLRARFLTDIKAPTGWKTMTSDPCCPLPTYLYSFVAGNYQEKIATRDGRPMRALFRETDPEKVKQLDQVFDEAAAALKWMEGYTGIANPFATEYGVVILPGYQFGGMEHPGAIQLSDRRIFLDKNATQEELLSRTELIAHETAHLWFGDLVSLKWFEDVWAKEVFANFMASKITRRQYNKVDHELNFIKTYQARAIAIDRTEGTHPIAQELGNLNCASLLYDNIIYDKAPVMMRMLENMMDAPTMQKGLQNYLAEHAYSNASWDDLIDALSQVAPKVGVRQFSDVWVKQKGLPNIHTTYRDGKLIVTQTDPYGRGLCWPQKFDIKLINELGGSRTITVEMNESQKSFNIPLTPDYIIPNYSGMGYGIFTLDDHYAKKLPMRLITTRSDLHRFCLLQTIHENYLLGKIPPSHFGELYRFMMKEKNPLIMSTGVDQMFKISTDMPMSSRKTLELCMMDLLGENKTQECRQYILHKLSANAVSPEVLDKIKKMFDAHNDPAFSEHDYMDMAYRLAIVRPSQREEILSTERARLTTQELRDEFDYVSRACNPDADARIQVFNSLLAPEGRQHEPWALQTLALLNSDVYEPQSNSYIMPALQSLPYLQQTSGIFFPSNWTKALLSTHKSSEAAQEVEKFLQTDKACSENLKNKAREASWILMKQIPYVEQAKPSVTSVNKKAK</sequence>
<evidence type="ECO:0000256" key="11">
    <source>
        <dbReference type="ARBA" id="ARBA00023049"/>
    </source>
</evidence>
<feature type="domain" description="Peptidase M1 membrane alanine aminopeptidase" evidence="13">
    <location>
        <begin position="231"/>
        <end position="447"/>
    </location>
</feature>
<dbReference type="InterPro" id="IPR027268">
    <property type="entry name" value="Peptidase_M4/M1_CTD_sf"/>
</dbReference>
<evidence type="ECO:0000256" key="5">
    <source>
        <dbReference type="ARBA" id="ARBA00015611"/>
    </source>
</evidence>
<evidence type="ECO:0000256" key="2">
    <source>
        <dbReference type="ARBA" id="ARBA00001947"/>
    </source>
</evidence>
<dbReference type="Gene3D" id="1.10.390.10">
    <property type="entry name" value="Neutral Protease Domain 2"/>
    <property type="match status" value="1"/>
</dbReference>
<keyword evidence="9" id="KW-0378">Hydrolase</keyword>
<evidence type="ECO:0000256" key="10">
    <source>
        <dbReference type="ARBA" id="ARBA00022833"/>
    </source>
</evidence>
<keyword evidence="7" id="KW-0645">Protease</keyword>
<keyword evidence="8" id="KW-0479">Metal-binding</keyword>
<evidence type="ECO:0000259" key="13">
    <source>
        <dbReference type="Pfam" id="PF01433"/>
    </source>
</evidence>
<dbReference type="GO" id="GO:0008270">
    <property type="term" value="F:zinc ion binding"/>
    <property type="evidence" value="ECO:0007669"/>
    <property type="project" value="InterPro"/>
</dbReference>